<name>A0A1X7UDC2_AMPQE</name>
<protein>
    <submittedName>
        <fullName evidence="1">Uncharacterized protein</fullName>
    </submittedName>
</protein>
<dbReference type="EnsemblMetazoa" id="Aqu2.1.25496_001">
    <property type="protein sequence ID" value="Aqu2.1.25496_001"/>
    <property type="gene ID" value="Aqu2.1.25496"/>
</dbReference>
<organism evidence="1">
    <name type="scientific">Amphimedon queenslandica</name>
    <name type="common">Sponge</name>
    <dbReference type="NCBI Taxonomy" id="400682"/>
    <lineage>
        <taxon>Eukaryota</taxon>
        <taxon>Metazoa</taxon>
        <taxon>Porifera</taxon>
        <taxon>Demospongiae</taxon>
        <taxon>Heteroscleromorpha</taxon>
        <taxon>Haplosclerida</taxon>
        <taxon>Niphatidae</taxon>
        <taxon>Amphimedon</taxon>
    </lineage>
</organism>
<dbReference type="InParanoid" id="A0A1X7UDC2"/>
<accession>A0A1X7UDC2</accession>
<dbReference type="AlphaFoldDB" id="A0A1X7UDC2"/>
<evidence type="ECO:0000313" key="1">
    <source>
        <dbReference type="EnsemblMetazoa" id="Aqu2.1.25496_001"/>
    </source>
</evidence>
<proteinExistence type="predicted"/>
<reference evidence="1" key="1">
    <citation type="submission" date="2017-05" db="UniProtKB">
        <authorList>
            <consortium name="EnsemblMetazoa"/>
        </authorList>
    </citation>
    <scope>IDENTIFICATION</scope>
</reference>
<sequence length="110" mass="12559">MNSVHHGTETLFKKFTIRFDLVYKLCSSYGGTFHCVEQFEYATLQLLDLLDSTRGTIDIKSLRSKFKTLCIQLNLDSLAWDDTLQTSQLEKELESKSHPSASVCYYVGLP</sequence>